<proteinExistence type="predicted"/>
<name>A0A1W0X1J3_HYPEX</name>
<dbReference type="AlphaFoldDB" id="A0A1W0X1J3"/>
<evidence type="ECO:0000313" key="2">
    <source>
        <dbReference type="Proteomes" id="UP000192578"/>
    </source>
</evidence>
<dbReference type="EMBL" id="MTYJ01000023">
    <property type="protein sequence ID" value="OQV21359.1"/>
    <property type="molecule type" value="Genomic_DNA"/>
</dbReference>
<sequence>MGRVNANFTAAVSLQCFSLMVVLNNSRKIDIGQLRAFPHHFRLRICNRLGEEAADDNPQEDFLAANARFAYSLRRETVAFHPIPFDDMYSIDKRGNTLHFVDDATSIAKLGYPISPA</sequence>
<gene>
    <name evidence="1" type="ORF">BV898_04568</name>
</gene>
<organism evidence="1 2">
    <name type="scientific">Hypsibius exemplaris</name>
    <name type="common">Freshwater tardigrade</name>
    <dbReference type="NCBI Taxonomy" id="2072580"/>
    <lineage>
        <taxon>Eukaryota</taxon>
        <taxon>Metazoa</taxon>
        <taxon>Ecdysozoa</taxon>
        <taxon>Tardigrada</taxon>
        <taxon>Eutardigrada</taxon>
        <taxon>Parachela</taxon>
        <taxon>Hypsibioidea</taxon>
        <taxon>Hypsibiidae</taxon>
        <taxon>Hypsibius</taxon>
    </lineage>
</organism>
<reference evidence="2" key="1">
    <citation type="submission" date="2017-01" db="EMBL/GenBank/DDBJ databases">
        <title>Comparative genomics of anhydrobiosis in the tardigrade Hypsibius dujardini.</title>
        <authorList>
            <person name="Yoshida Y."/>
            <person name="Koutsovoulos G."/>
            <person name="Laetsch D."/>
            <person name="Stevens L."/>
            <person name="Kumar S."/>
            <person name="Horikawa D."/>
            <person name="Ishino K."/>
            <person name="Komine S."/>
            <person name="Tomita M."/>
            <person name="Blaxter M."/>
            <person name="Arakawa K."/>
        </authorList>
    </citation>
    <scope>NUCLEOTIDE SEQUENCE [LARGE SCALE GENOMIC DNA]</scope>
    <source>
        <strain evidence="2">Z151</strain>
    </source>
</reference>
<comment type="caution">
    <text evidence="1">The sequence shown here is derived from an EMBL/GenBank/DDBJ whole genome shotgun (WGS) entry which is preliminary data.</text>
</comment>
<keyword evidence="2" id="KW-1185">Reference proteome</keyword>
<evidence type="ECO:0000313" key="1">
    <source>
        <dbReference type="EMBL" id="OQV21359.1"/>
    </source>
</evidence>
<accession>A0A1W0X1J3</accession>
<dbReference type="OrthoDB" id="10585877at2759"/>
<dbReference type="Proteomes" id="UP000192578">
    <property type="component" value="Unassembled WGS sequence"/>
</dbReference>
<protein>
    <submittedName>
        <fullName evidence="1">Uncharacterized protein</fullName>
    </submittedName>
</protein>